<gene>
    <name evidence="5" type="primary">kptA</name>
    <name evidence="6" type="ORF">DFP82_103267</name>
</gene>
<dbReference type="NCBIfam" id="NF002014">
    <property type="entry name" value="PRK00819.1-4"/>
    <property type="match status" value="1"/>
</dbReference>
<dbReference type="HAMAP" id="MF_00299">
    <property type="entry name" value="KptA"/>
    <property type="match status" value="1"/>
</dbReference>
<proteinExistence type="inferred from homology"/>
<keyword evidence="2 5" id="KW-0808">Transferase</keyword>
<dbReference type="GO" id="GO:0006388">
    <property type="term" value="P:tRNA splicing, via endonucleolytic cleavage and ligation"/>
    <property type="evidence" value="ECO:0007669"/>
    <property type="project" value="UniProtKB-UniRule"/>
</dbReference>
<comment type="caution">
    <text evidence="6">The sequence shown here is derived from an EMBL/GenBank/DDBJ whole genome shotgun (WGS) entry which is preliminary data.</text>
</comment>
<dbReference type="GO" id="GO:0003950">
    <property type="term" value="F:NAD+ poly-ADP-ribosyltransferase activity"/>
    <property type="evidence" value="ECO:0007669"/>
    <property type="project" value="InterPro"/>
</dbReference>
<evidence type="ECO:0000256" key="5">
    <source>
        <dbReference type="HAMAP-Rule" id="MF_00299"/>
    </source>
</evidence>
<dbReference type="Pfam" id="PF01885">
    <property type="entry name" value="PTS_2-RNA"/>
    <property type="match status" value="1"/>
</dbReference>
<dbReference type="Gene3D" id="3.20.170.30">
    <property type="match status" value="1"/>
</dbReference>
<dbReference type="GO" id="GO:0000215">
    <property type="term" value="F:tRNA 2'-phosphotransferase activity"/>
    <property type="evidence" value="ECO:0007669"/>
    <property type="project" value="TreeGrafter"/>
</dbReference>
<evidence type="ECO:0000256" key="2">
    <source>
        <dbReference type="ARBA" id="ARBA00022679"/>
    </source>
</evidence>
<keyword evidence="7" id="KW-1185">Reference proteome</keyword>
<name>A0A2V4ULM3_9GAMM</name>
<evidence type="ECO:0000256" key="3">
    <source>
        <dbReference type="ARBA" id="ARBA00023027"/>
    </source>
</evidence>
<organism evidence="6 7">
    <name type="scientific">Psychrobacter fozii</name>
    <dbReference type="NCBI Taxonomy" id="198480"/>
    <lineage>
        <taxon>Bacteria</taxon>
        <taxon>Pseudomonadati</taxon>
        <taxon>Pseudomonadota</taxon>
        <taxon>Gammaproteobacteria</taxon>
        <taxon>Moraxellales</taxon>
        <taxon>Moraxellaceae</taxon>
        <taxon>Psychrobacter</taxon>
    </lineage>
</organism>
<evidence type="ECO:0000256" key="4">
    <source>
        <dbReference type="ARBA" id="ARBA00025212"/>
    </source>
</evidence>
<dbReference type="InterPro" id="IPR042081">
    <property type="entry name" value="RNA_2'-PTrans_C"/>
</dbReference>
<evidence type="ECO:0000313" key="7">
    <source>
        <dbReference type="Proteomes" id="UP000247746"/>
    </source>
</evidence>
<accession>A0A2V4ULM3</accession>
<comment type="similarity">
    <text evidence="1 5">Belongs to the KptA/TPT1 family.</text>
</comment>
<dbReference type="RefSeq" id="WP_110922795.1">
    <property type="nucleotide sequence ID" value="NZ_QJSU01000003.1"/>
</dbReference>
<dbReference type="PANTHER" id="PTHR12684:SF2">
    <property type="entry name" value="TRNA 2'-PHOSPHOTRANSFERASE 1"/>
    <property type="match status" value="1"/>
</dbReference>
<evidence type="ECO:0000256" key="1">
    <source>
        <dbReference type="ARBA" id="ARBA00009836"/>
    </source>
</evidence>
<comment type="function">
    <text evidence="4 5">Removes the 2'-phosphate from RNA via an intermediate in which the phosphate is ADP-ribosylated by NAD followed by a presumed transesterification to release the RNA and generate ADP-ribose 1''-2''-cyclic phosphate (APPR&gt;P). May function as an ADP-ribosylase.</text>
</comment>
<dbReference type="Proteomes" id="UP000247746">
    <property type="component" value="Unassembled WGS sequence"/>
</dbReference>
<dbReference type="AlphaFoldDB" id="A0A2V4ULM3"/>
<reference evidence="6 7" key="1">
    <citation type="submission" date="2018-06" db="EMBL/GenBank/DDBJ databases">
        <title>Genomic Encyclopedia of Type Strains, Phase III (KMG-III): the genomes of soil and plant-associated and newly described type strains.</title>
        <authorList>
            <person name="Whitman W."/>
        </authorList>
    </citation>
    <scope>NUCLEOTIDE SEQUENCE [LARGE SCALE GENOMIC DNA]</scope>
    <source>
        <strain evidence="6 7">CECT 5889</strain>
    </source>
</reference>
<dbReference type="Gene3D" id="1.10.10.970">
    <property type="entry name" value="RNA 2'-phosphotransferase, Tpt1/KptA family, N-terminal domain"/>
    <property type="match status" value="1"/>
</dbReference>
<protein>
    <recommendedName>
        <fullName evidence="5">Probable RNA 2'-phosphotransferase</fullName>
        <ecNumber evidence="5">2.7.1.-</ecNumber>
    </recommendedName>
</protein>
<dbReference type="SUPFAM" id="SSF56399">
    <property type="entry name" value="ADP-ribosylation"/>
    <property type="match status" value="1"/>
</dbReference>
<keyword evidence="3 5" id="KW-0520">NAD</keyword>
<dbReference type="InterPro" id="IPR002745">
    <property type="entry name" value="Ptrans_KptA/Tpt1"/>
</dbReference>
<dbReference type="PANTHER" id="PTHR12684">
    <property type="entry name" value="PUTATIVE PHOSPHOTRANSFERASE"/>
    <property type="match status" value="1"/>
</dbReference>
<dbReference type="OrthoDB" id="4537997at2"/>
<dbReference type="EMBL" id="QJSU01000003">
    <property type="protein sequence ID" value="PYE39819.1"/>
    <property type="molecule type" value="Genomic_DNA"/>
</dbReference>
<sequence length="182" mass="20464">MKKTNIETSKFLSYILRHEPESIGLTLDSEGWADINDLIQLANTSGNNITLEQIHSIVENDKKGRFSVASDGQYIRAVQGHSLQSVDLKLEETTPPASLFHGTAQRFIESINAEGLISKDRQYVHLTADYETAVKTGMRYGRPVVLNIDSQKMQEDGCKFYQAENNVWLTLAVPPAYINVYK</sequence>
<dbReference type="InterPro" id="IPR022928">
    <property type="entry name" value="RNA_2'-PTrans_KptA"/>
</dbReference>
<dbReference type="EC" id="2.7.1.-" evidence="5"/>
<dbReference type="InterPro" id="IPR042080">
    <property type="entry name" value="RNA_2'-PTrans_N"/>
</dbReference>
<evidence type="ECO:0000313" key="6">
    <source>
        <dbReference type="EMBL" id="PYE39819.1"/>
    </source>
</evidence>